<evidence type="ECO:0000313" key="2">
    <source>
        <dbReference type="Proteomes" id="UP001153332"/>
    </source>
</evidence>
<accession>A0ACC2K1I1</accession>
<gene>
    <name evidence="1" type="ORF">O1611_g322</name>
</gene>
<organism evidence="1 2">
    <name type="scientific">Lasiodiplodia mahajangana</name>
    <dbReference type="NCBI Taxonomy" id="1108764"/>
    <lineage>
        <taxon>Eukaryota</taxon>
        <taxon>Fungi</taxon>
        <taxon>Dikarya</taxon>
        <taxon>Ascomycota</taxon>
        <taxon>Pezizomycotina</taxon>
        <taxon>Dothideomycetes</taxon>
        <taxon>Dothideomycetes incertae sedis</taxon>
        <taxon>Botryosphaeriales</taxon>
        <taxon>Botryosphaeriaceae</taxon>
        <taxon>Lasiodiplodia</taxon>
    </lineage>
</organism>
<dbReference type="EMBL" id="JAPUUL010000024">
    <property type="protein sequence ID" value="KAJ8133302.1"/>
    <property type="molecule type" value="Genomic_DNA"/>
</dbReference>
<dbReference type="Proteomes" id="UP001153332">
    <property type="component" value="Unassembled WGS sequence"/>
</dbReference>
<name>A0ACC2K1I1_9PEZI</name>
<comment type="caution">
    <text evidence="1">The sequence shown here is derived from an EMBL/GenBank/DDBJ whole genome shotgun (WGS) entry which is preliminary data.</text>
</comment>
<keyword evidence="2" id="KW-1185">Reference proteome</keyword>
<evidence type="ECO:0000313" key="1">
    <source>
        <dbReference type="EMBL" id="KAJ8133302.1"/>
    </source>
</evidence>
<proteinExistence type="predicted"/>
<protein>
    <submittedName>
        <fullName evidence="1">Uncharacterized protein</fullName>
    </submittedName>
</protein>
<sequence>MSSETIKCWAGGFREGRNYAITRDEYNCADHFLKCRCPPLEANQDIAGIGVIASFFVSASLTLIFTLLYLLLARSNDDDDDDDYGQGPNLLDRYMRKQVCGLLQRQIGRGRADRWSSVSYDMVVCLSDQQLVTSMVLLIAAITQLETEAITAYHFTIAVDLIWFSINTHDLSLLVVRSFDESFRRSRETLADQPRLRRGGLRSRQKYVIILREVLMFTNTAMSLYATWVTGYSNWYEIFPCPAKCTAPYKRENEGLRSVIIDSILILYGYSMQFLSIRTPKWTYWTTRRIPKLAGANLKTGLPSQSLNQYPKRELLLQAPRRIFLYIWYLWFSETGDVFAQIIWHGISYASLFSDRAAGKGYMTEEEVAKEHELSFGQLMPLLLLLLLLMQYLESVADEGEDSKEQEISSVTIVEPASTFIHYRRTFPLDDG</sequence>
<reference evidence="1" key="1">
    <citation type="submission" date="2022-12" db="EMBL/GenBank/DDBJ databases">
        <title>Genome Sequence of Lasiodiplodia mahajangana.</title>
        <authorList>
            <person name="Buettner E."/>
        </authorList>
    </citation>
    <scope>NUCLEOTIDE SEQUENCE</scope>
    <source>
        <strain evidence="1">VT137</strain>
    </source>
</reference>